<feature type="compositionally biased region" description="Polar residues" evidence="1">
    <location>
        <begin position="713"/>
        <end position="726"/>
    </location>
</feature>
<feature type="compositionally biased region" description="Basic and acidic residues" evidence="1">
    <location>
        <begin position="668"/>
        <end position="688"/>
    </location>
</feature>
<reference evidence="2" key="1">
    <citation type="submission" date="2018-02" db="EMBL/GenBank/DDBJ databases">
        <authorList>
            <person name="Cohen D.B."/>
            <person name="Kent A.D."/>
        </authorList>
    </citation>
    <scope>NUCLEOTIDE SEQUENCE</scope>
</reference>
<accession>A0A2N9HC07</accession>
<dbReference type="AlphaFoldDB" id="A0A2N9HC07"/>
<feature type="compositionally biased region" description="Basic and acidic residues" evidence="1">
    <location>
        <begin position="618"/>
        <end position="633"/>
    </location>
</feature>
<dbReference type="EMBL" id="OIVN01003535">
    <property type="protein sequence ID" value="SPD11906.1"/>
    <property type="molecule type" value="Genomic_DNA"/>
</dbReference>
<dbReference type="PANTHER" id="PTHR31099">
    <property type="entry name" value="OS06G0165300 PROTEIN"/>
    <property type="match status" value="1"/>
</dbReference>
<feature type="compositionally biased region" description="Basic and acidic residues" evidence="1">
    <location>
        <begin position="639"/>
        <end position="658"/>
    </location>
</feature>
<gene>
    <name evidence="2" type="ORF">FSB_LOCUS39788</name>
</gene>
<proteinExistence type="predicted"/>
<feature type="compositionally biased region" description="Acidic residues" evidence="1">
    <location>
        <begin position="595"/>
        <end position="617"/>
    </location>
</feature>
<evidence type="ECO:0000313" key="2">
    <source>
        <dbReference type="EMBL" id="SPD11906.1"/>
    </source>
</evidence>
<feature type="region of interest" description="Disordered" evidence="1">
    <location>
        <begin position="580"/>
        <end position="726"/>
    </location>
</feature>
<protein>
    <submittedName>
        <fullName evidence="2">Uncharacterized protein</fullName>
    </submittedName>
</protein>
<feature type="region of interest" description="Disordered" evidence="1">
    <location>
        <begin position="463"/>
        <end position="493"/>
    </location>
</feature>
<organism evidence="2">
    <name type="scientific">Fagus sylvatica</name>
    <name type="common">Beechnut</name>
    <dbReference type="NCBI Taxonomy" id="28930"/>
    <lineage>
        <taxon>Eukaryota</taxon>
        <taxon>Viridiplantae</taxon>
        <taxon>Streptophyta</taxon>
        <taxon>Embryophyta</taxon>
        <taxon>Tracheophyta</taxon>
        <taxon>Spermatophyta</taxon>
        <taxon>Magnoliopsida</taxon>
        <taxon>eudicotyledons</taxon>
        <taxon>Gunneridae</taxon>
        <taxon>Pentapetalae</taxon>
        <taxon>rosids</taxon>
        <taxon>fabids</taxon>
        <taxon>Fagales</taxon>
        <taxon>Fagaceae</taxon>
        <taxon>Fagus</taxon>
    </lineage>
</organism>
<evidence type="ECO:0000256" key="1">
    <source>
        <dbReference type="SAM" id="MobiDB-lite"/>
    </source>
</evidence>
<feature type="compositionally biased region" description="Basic and acidic residues" evidence="1">
    <location>
        <begin position="515"/>
        <end position="532"/>
    </location>
</feature>
<feature type="region of interest" description="Disordered" evidence="1">
    <location>
        <begin position="513"/>
        <end position="532"/>
    </location>
</feature>
<dbReference type="PANTHER" id="PTHR31099:SF28">
    <property type="entry name" value="F5J5.12"/>
    <property type="match status" value="1"/>
</dbReference>
<name>A0A2N9HC07_FAGSY</name>
<sequence length="726" mass="81440">MASKLAMLVNTEESMARFRSLYQIPPSISLTYCNSDDFPVINRDEILLPIMAIVEGGVRFPLHSFLIDFLQTVNATPSQISVNTFRIIMGVIAINRLLDVNLTIREVLAVYQYKCLGPKSNTLSHLVARNVNEKLVNGLPSTNKGFEKDYLRVGGDWWPGSSRCRSEFGQPDQRRLESARKQGDAELIRRVLAANICVDERGEPRSAPLLLGYEPQVKSFLEGPVVLRSEAVEIPPRAPYIAQPAEVERPEDFPDRVPTGQVYAMATPINPFEVMGKRSTVIPSKKAKDKGKGKRKAPEAPKILKRPLEEISITESESQPILSEYHLLNQQGIRYPRNPNRKRSCNLNIPITVQDSIMDNPDNEVSGQIARGLAFATCLPKDMNKWAGTQPGPAFRHITKNLITATQGIMTMEAKFYRLSEKHQKTVAEHEKVMSDTLRAASENLKKLEDEISKKANLIKEAEERARAEGTKRSEAEERARAEGTKRSEAEAEVARLHERVGKLESECISRLNKAHQEGRREGEEKGMEEGLQKGKALGREGAMGEVATQFQLVYNSGFRLGWKSALYKTEHPETSELFLRTGTPLPFPDAGLQESDDEGSEEVGVDEEEEEEEEEGQQGKEGKEGEGEKEDGGELEEREVVEGEGRKEEEADKEKERKERRKKRREAGKEGEGRKEEEKEKEEREAIAEGSQLPADDRTEPTVVLLDVVDLTEQTSMTSEQPPNS</sequence>